<keyword evidence="5" id="KW-0732">Signal</keyword>
<keyword evidence="15" id="KW-1185">Reference proteome</keyword>
<dbReference type="InterPro" id="IPR008969">
    <property type="entry name" value="CarboxyPept-like_regulatory"/>
</dbReference>
<proteinExistence type="inferred from homology"/>
<reference evidence="14" key="1">
    <citation type="submission" date="2023-08" db="EMBL/GenBank/DDBJ databases">
        <title>Comparative genomics and taxonomic characterization of three novel marine species of genus Marivirga.</title>
        <authorList>
            <person name="Muhammad N."/>
            <person name="Kim S.-G."/>
        </authorList>
    </citation>
    <scope>NUCLEOTIDE SEQUENCE [LARGE SCALE GENOMIC DNA]</scope>
    <source>
        <strain evidence="14">ABR2-2</strain>
    </source>
</reference>
<dbReference type="InterPro" id="IPR037066">
    <property type="entry name" value="Plug_dom_sf"/>
</dbReference>
<feature type="domain" description="TonB-dependent receptor plug" evidence="13">
    <location>
        <begin position="127"/>
        <end position="234"/>
    </location>
</feature>
<dbReference type="Pfam" id="PF13715">
    <property type="entry name" value="CarbopepD_reg_2"/>
    <property type="match status" value="1"/>
</dbReference>
<evidence type="ECO:0000256" key="4">
    <source>
        <dbReference type="ARBA" id="ARBA00022692"/>
    </source>
</evidence>
<evidence type="ECO:0000256" key="9">
    <source>
        <dbReference type="ARBA" id="ARBA00023237"/>
    </source>
</evidence>
<keyword evidence="4 10" id="KW-0812">Transmembrane</keyword>
<name>A0AA51N7D8_9BACT</name>
<evidence type="ECO:0000256" key="8">
    <source>
        <dbReference type="ARBA" id="ARBA00023170"/>
    </source>
</evidence>
<dbReference type="GO" id="GO:0015344">
    <property type="term" value="F:siderophore uptake transmembrane transporter activity"/>
    <property type="evidence" value="ECO:0007669"/>
    <property type="project" value="TreeGrafter"/>
</dbReference>
<evidence type="ECO:0000256" key="11">
    <source>
        <dbReference type="RuleBase" id="RU003357"/>
    </source>
</evidence>
<keyword evidence="2 10" id="KW-0813">Transport</keyword>
<keyword evidence="8 14" id="KW-0675">Receptor</keyword>
<sequence>MEMNLLKKITLLFCLSIGIIWQSNAQNTRITGKIIDDETKVPLIGVNVVIKGKVLGTTTDFDGNFDFSVSLATPITLQFSMVGYQTQEYTIDENNSSTDIKISLKEELLMGQEVVVSASRVEESILQSPVSIEKMDVLAIQQTPADNYYKSIGYLKGVDVTQSSINFQIVNARGFNSTGNTRFVQLTDGMDTQAPALNFPIGNLNGPSELDVESVEMIPGAASALYGPNAFNGILLVNSKSPFEYQGLSAFAKVGMNHFGANTEAGAPDTPQPMYEASVRYAKSLFNDRFAFKVNGSFMQALDWYATDYTTDREAGRQGNLSFNPGSDYPNTMGDEASISAAFLANAIQTAFSADGTQNDNSTFASLRTLYSGIMFQGTAPKDNQNFTDYLAFAPNQVVSRTPWEEHQLIDYNAKNYKLNASAHYRITDNIEGIYQWNYGSGTSIYTGAQRYSLSNFSIQQHKLELKSTDWFIRGYGTFENSGDSYITEFLGNQVNEAFSSNNTWFATYTANYLKYISRDYTPAELATLQANDPNAYINLQEEAFNAARNAADRSRFEPGSDAFQAAKERSLESGTVPNGPNFADLTKMYHAEAQYDLTNKIDFASIQIGGSFRLFDLNSNGTIFPDTVGNDISIAEFGAYVQASKKVLDDKLKITGSARVDKNENFDAVFSPRISGVFEVADNNNIRASFQTGFRNPTTQGQHINLNIISSRLLGGLPEYAATYGIGSDPNIFTLESVNSMINNLYATGNFDESLLDNENTLNYQSVQPEQVQSFEVGYKSLINKKLMIDAVYYYNQYNNFITQQRVRKAQTNPDGSPNLGSLLQGNADNTFQIYTNASQQITSQGAAIGVDYAIGNGYTVGSNYNWNVLNTENAEGQSFVFGFNTPEHKVNVKFGNRKLTDKIGFNVAYRWQSEFFWESSFGDGVIPAFGTLDAQVSYKLPFKTMLKVGGTNLTNDYYIQSFGAPNVGAIYYVSLTFDQLMNR</sequence>
<protein>
    <submittedName>
        <fullName evidence="14">TonB-dependent receptor</fullName>
    </submittedName>
</protein>
<dbReference type="EMBL" id="CP129970">
    <property type="protein sequence ID" value="WMN07378.1"/>
    <property type="molecule type" value="Genomic_DNA"/>
</dbReference>
<dbReference type="SUPFAM" id="SSF56935">
    <property type="entry name" value="Porins"/>
    <property type="match status" value="1"/>
</dbReference>
<evidence type="ECO:0000259" key="12">
    <source>
        <dbReference type="Pfam" id="PF00593"/>
    </source>
</evidence>
<dbReference type="Gene3D" id="2.40.170.20">
    <property type="entry name" value="TonB-dependent receptor, beta-barrel domain"/>
    <property type="match status" value="1"/>
</dbReference>
<dbReference type="InterPro" id="IPR039426">
    <property type="entry name" value="TonB-dep_rcpt-like"/>
</dbReference>
<dbReference type="PROSITE" id="PS52016">
    <property type="entry name" value="TONB_DEPENDENT_REC_3"/>
    <property type="match status" value="1"/>
</dbReference>
<gene>
    <name evidence="14" type="ORF">QYS48_28575</name>
</gene>
<keyword evidence="6 11" id="KW-0798">TonB box</keyword>
<dbReference type="InterPro" id="IPR012910">
    <property type="entry name" value="Plug_dom"/>
</dbReference>
<dbReference type="InterPro" id="IPR000531">
    <property type="entry name" value="Beta-barrel_TonB"/>
</dbReference>
<dbReference type="InterPro" id="IPR036942">
    <property type="entry name" value="Beta-barrel_TonB_sf"/>
</dbReference>
<dbReference type="RefSeq" id="WP_308357504.1">
    <property type="nucleotide sequence ID" value="NZ_CP129970.2"/>
</dbReference>
<evidence type="ECO:0000259" key="13">
    <source>
        <dbReference type="Pfam" id="PF07715"/>
    </source>
</evidence>
<keyword evidence="7 10" id="KW-0472">Membrane</keyword>
<dbReference type="Pfam" id="PF07715">
    <property type="entry name" value="Plug"/>
    <property type="match status" value="1"/>
</dbReference>
<evidence type="ECO:0000313" key="14">
    <source>
        <dbReference type="EMBL" id="WMN07378.1"/>
    </source>
</evidence>
<organism evidence="14 15">
    <name type="scientific">Marivirga arenosa</name>
    <dbReference type="NCBI Taxonomy" id="3059076"/>
    <lineage>
        <taxon>Bacteria</taxon>
        <taxon>Pseudomonadati</taxon>
        <taxon>Bacteroidota</taxon>
        <taxon>Cytophagia</taxon>
        <taxon>Cytophagales</taxon>
        <taxon>Marivirgaceae</taxon>
        <taxon>Marivirga</taxon>
    </lineage>
</organism>
<dbReference type="SUPFAM" id="SSF49464">
    <property type="entry name" value="Carboxypeptidase regulatory domain-like"/>
    <property type="match status" value="1"/>
</dbReference>
<evidence type="ECO:0000256" key="5">
    <source>
        <dbReference type="ARBA" id="ARBA00022729"/>
    </source>
</evidence>
<dbReference type="PANTHER" id="PTHR30069:SF29">
    <property type="entry name" value="HEMOGLOBIN AND HEMOGLOBIN-HAPTOGLOBIN-BINDING PROTEIN 1-RELATED"/>
    <property type="match status" value="1"/>
</dbReference>
<dbReference type="GO" id="GO:0044718">
    <property type="term" value="P:siderophore transmembrane transport"/>
    <property type="evidence" value="ECO:0007669"/>
    <property type="project" value="TreeGrafter"/>
</dbReference>
<evidence type="ECO:0000256" key="2">
    <source>
        <dbReference type="ARBA" id="ARBA00022448"/>
    </source>
</evidence>
<feature type="domain" description="TonB-dependent receptor-like beta-barrel" evidence="12">
    <location>
        <begin position="528"/>
        <end position="955"/>
    </location>
</feature>
<dbReference type="Gene3D" id="2.60.40.1120">
    <property type="entry name" value="Carboxypeptidase-like, regulatory domain"/>
    <property type="match status" value="1"/>
</dbReference>
<comment type="subcellular location">
    <subcellularLocation>
        <location evidence="1 10">Cell outer membrane</location>
        <topology evidence="1 10">Multi-pass membrane protein</topology>
    </subcellularLocation>
</comment>
<dbReference type="PANTHER" id="PTHR30069">
    <property type="entry name" value="TONB-DEPENDENT OUTER MEMBRANE RECEPTOR"/>
    <property type="match status" value="1"/>
</dbReference>
<dbReference type="Gene3D" id="2.170.130.10">
    <property type="entry name" value="TonB-dependent receptor, plug domain"/>
    <property type="match status" value="1"/>
</dbReference>
<evidence type="ECO:0000256" key="3">
    <source>
        <dbReference type="ARBA" id="ARBA00022452"/>
    </source>
</evidence>
<comment type="similarity">
    <text evidence="10 11">Belongs to the TonB-dependent receptor family.</text>
</comment>
<evidence type="ECO:0000256" key="1">
    <source>
        <dbReference type="ARBA" id="ARBA00004571"/>
    </source>
</evidence>
<evidence type="ECO:0000313" key="15">
    <source>
        <dbReference type="Proteomes" id="UP001244443"/>
    </source>
</evidence>
<keyword evidence="3 10" id="KW-1134">Transmembrane beta strand</keyword>
<accession>A0AA51N7D8</accession>
<dbReference type="Pfam" id="PF00593">
    <property type="entry name" value="TonB_dep_Rec_b-barrel"/>
    <property type="match status" value="1"/>
</dbReference>
<dbReference type="GO" id="GO:0009279">
    <property type="term" value="C:cell outer membrane"/>
    <property type="evidence" value="ECO:0007669"/>
    <property type="project" value="UniProtKB-SubCell"/>
</dbReference>
<evidence type="ECO:0000256" key="7">
    <source>
        <dbReference type="ARBA" id="ARBA00023136"/>
    </source>
</evidence>
<keyword evidence="9 10" id="KW-0998">Cell outer membrane</keyword>
<dbReference type="Proteomes" id="UP001244443">
    <property type="component" value="Chromosome"/>
</dbReference>
<dbReference type="AlphaFoldDB" id="A0AA51N7D8"/>
<evidence type="ECO:0000256" key="6">
    <source>
        <dbReference type="ARBA" id="ARBA00023077"/>
    </source>
</evidence>
<evidence type="ECO:0000256" key="10">
    <source>
        <dbReference type="PROSITE-ProRule" id="PRU01360"/>
    </source>
</evidence>